<feature type="non-terminal residue" evidence="2">
    <location>
        <position position="1"/>
    </location>
</feature>
<gene>
    <name evidence="2" type="primary">ORF31100</name>
</gene>
<dbReference type="AlphaFoldDB" id="A0A0B6YQP6"/>
<organism evidence="2">
    <name type="scientific">Arion vulgaris</name>
    <dbReference type="NCBI Taxonomy" id="1028688"/>
    <lineage>
        <taxon>Eukaryota</taxon>
        <taxon>Metazoa</taxon>
        <taxon>Spiralia</taxon>
        <taxon>Lophotrochozoa</taxon>
        <taxon>Mollusca</taxon>
        <taxon>Gastropoda</taxon>
        <taxon>Heterobranchia</taxon>
        <taxon>Euthyneura</taxon>
        <taxon>Panpulmonata</taxon>
        <taxon>Eupulmonata</taxon>
        <taxon>Stylommatophora</taxon>
        <taxon>Helicina</taxon>
        <taxon>Arionoidea</taxon>
        <taxon>Arionidae</taxon>
        <taxon>Arion</taxon>
    </lineage>
</organism>
<feature type="non-terminal residue" evidence="2">
    <location>
        <position position="124"/>
    </location>
</feature>
<feature type="region of interest" description="Disordered" evidence="1">
    <location>
        <begin position="59"/>
        <end position="103"/>
    </location>
</feature>
<reference evidence="2" key="1">
    <citation type="submission" date="2014-12" db="EMBL/GenBank/DDBJ databases">
        <title>Insight into the proteome of Arion vulgaris.</title>
        <authorList>
            <person name="Aradska J."/>
            <person name="Bulat T."/>
            <person name="Smidak R."/>
            <person name="Sarate P."/>
            <person name="Gangsoo J."/>
            <person name="Sialana F."/>
            <person name="Bilban M."/>
            <person name="Lubec G."/>
        </authorList>
    </citation>
    <scope>NUCLEOTIDE SEQUENCE</scope>
    <source>
        <tissue evidence="2">Skin</tissue>
    </source>
</reference>
<protein>
    <submittedName>
        <fullName evidence="2">Uncharacterized protein</fullName>
    </submittedName>
</protein>
<feature type="compositionally biased region" description="Polar residues" evidence="1">
    <location>
        <begin position="59"/>
        <end position="82"/>
    </location>
</feature>
<evidence type="ECO:0000256" key="1">
    <source>
        <dbReference type="SAM" id="MobiDB-lite"/>
    </source>
</evidence>
<name>A0A0B6YQP6_9EUPU</name>
<proteinExistence type="predicted"/>
<evidence type="ECO:0000313" key="2">
    <source>
        <dbReference type="EMBL" id="CEK57800.1"/>
    </source>
</evidence>
<dbReference type="EMBL" id="HACG01010935">
    <property type="protein sequence ID" value="CEK57800.1"/>
    <property type="molecule type" value="Transcribed_RNA"/>
</dbReference>
<accession>A0A0B6YQP6</accession>
<sequence length="124" mass="13475">GDLVRFGYNGQTFELVLQNDAQINIPPVSQKPPIWNQTPTLATDADLYTSYSTGGMKSLPQISSGTNISHTSPTWNHPHTYQSPPVPRPPLRSRPLSAGAARRNIQNVPVGPFSSVIGGWMRPA</sequence>